<dbReference type="InterPro" id="IPR012340">
    <property type="entry name" value="NA-bd_OB-fold"/>
</dbReference>
<feature type="compositionally biased region" description="Basic and acidic residues" evidence="2">
    <location>
        <begin position="1219"/>
        <end position="1229"/>
    </location>
</feature>
<dbReference type="Gene3D" id="1.25.40.10">
    <property type="entry name" value="Tetratricopeptide repeat domain"/>
    <property type="match status" value="1"/>
</dbReference>
<dbReference type="PROSITE" id="PS50005">
    <property type="entry name" value="TPR"/>
    <property type="match status" value="3"/>
</dbReference>
<evidence type="ECO:0000313" key="4">
    <source>
        <dbReference type="Proteomes" id="UP001233172"/>
    </source>
</evidence>
<organism evidence="3 4">
    <name type="scientific">Biomphalaria pfeifferi</name>
    <name type="common">Bloodfluke planorb</name>
    <name type="synonym">Freshwater snail</name>
    <dbReference type="NCBI Taxonomy" id="112525"/>
    <lineage>
        <taxon>Eukaryota</taxon>
        <taxon>Metazoa</taxon>
        <taxon>Spiralia</taxon>
        <taxon>Lophotrochozoa</taxon>
        <taxon>Mollusca</taxon>
        <taxon>Gastropoda</taxon>
        <taxon>Heterobranchia</taxon>
        <taxon>Euthyneura</taxon>
        <taxon>Panpulmonata</taxon>
        <taxon>Hygrophila</taxon>
        <taxon>Lymnaeoidea</taxon>
        <taxon>Planorbidae</taxon>
        <taxon>Biomphalaria</taxon>
    </lineage>
</organism>
<evidence type="ECO:0000256" key="1">
    <source>
        <dbReference type="PROSITE-ProRule" id="PRU00339"/>
    </source>
</evidence>
<feature type="compositionally biased region" description="Basic residues" evidence="2">
    <location>
        <begin position="520"/>
        <end position="531"/>
    </location>
</feature>
<feature type="compositionally biased region" description="Low complexity" evidence="2">
    <location>
        <begin position="503"/>
        <end position="516"/>
    </location>
</feature>
<feature type="compositionally biased region" description="Low complexity" evidence="2">
    <location>
        <begin position="1120"/>
        <end position="1131"/>
    </location>
</feature>
<feature type="region of interest" description="Disordered" evidence="2">
    <location>
        <begin position="1219"/>
        <end position="1504"/>
    </location>
</feature>
<feature type="compositionally biased region" description="Basic and acidic residues" evidence="2">
    <location>
        <begin position="616"/>
        <end position="660"/>
    </location>
</feature>
<dbReference type="InterPro" id="IPR039190">
    <property type="entry name" value="TTC14"/>
</dbReference>
<comment type="caution">
    <text evidence="3">The sequence shown here is derived from an EMBL/GenBank/DDBJ whole genome shotgun (WGS) entry which is preliminary data.</text>
</comment>
<feature type="compositionally biased region" description="Basic and acidic residues" evidence="2">
    <location>
        <begin position="1473"/>
        <end position="1504"/>
    </location>
</feature>
<keyword evidence="1" id="KW-0802">TPR repeat</keyword>
<feature type="compositionally biased region" description="Basic and acidic residues" evidence="2">
    <location>
        <begin position="903"/>
        <end position="923"/>
    </location>
</feature>
<feature type="repeat" description="TPR" evidence="1">
    <location>
        <begin position="292"/>
        <end position="325"/>
    </location>
</feature>
<feature type="repeat" description="TPR" evidence="1">
    <location>
        <begin position="387"/>
        <end position="420"/>
    </location>
</feature>
<dbReference type="EMBL" id="JASAOG010000077">
    <property type="protein sequence ID" value="KAK0054495.1"/>
    <property type="molecule type" value="Genomic_DNA"/>
</dbReference>
<dbReference type="InterPro" id="IPR019734">
    <property type="entry name" value="TPR_rpt"/>
</dbReference>
<feature type="region of interest" description="Disordered" evidence="2">
    <location>
        <begin position="819"/>
        <end position="1034"/>
    </location>
</feature>
<dbReference type="PANTHER" id="PTHR23184:SF9">
    <property type="entry name" value="TETRATRICOPEPTIDE REPEAT PROTEIN 14"/>
    <property type="match status" value="1"/>
</dbReference>
<dbReference type="SMART" id="SM00028">
    <property type="entry name" value="TPR"/>
    <property type="match status" value="3"/>
</dbReference>
<keyword evidence="4" id="KW-1185">Reference proteome</keyword>
<evidence type="ECO:0000256" key="2">
    <source>
        <dbReference type="SAM" id="MobiDB-lite"/>
    </source>
</evidence>
<feature type="compositionally biased region" description="Polar residues" evidence="2">
    <location>
        <begin position="1288"/>
        <end position="1303"/>
    </location>
</feature>
<dbReference type="PANTHER" id="PTHR23184">
    <property type="entry name" value="TETRATRICOPEPTIDE REPEAT PROTEIN 14"/>
    <property type="match status" value="1"/>
</dbReference>
<reference evidence="3" key="2">
    <citation type="submission" date="2023-04" db="EMBL/GenBank/DDBJ databases">
        <authorList>
            <person name="Bu L."/>
            <person name="Lu L."/>
            <person name="Laidemitt M.R."/>
            <person name="Zhang S.M."/>
            <person name="Mutuku M."/>
            <person name="Mkoji G."/>
            <person name="Steinauer M."/>
            <person name="Loker E.S."/>
        </authorList>
    </citation>
    <scope>NUCLEOTIDE SEQUENCE</scope>
    <source>
        <strain evidence="3">KasaAsao</strain>
        <tissue evidence="3">Whole Snail</tissue>
    </source>
</reference>
<feature type="repeat" description="TPR" evidence="1">
    <location>
        <begin position="346"/>
        <end position="379"/>
    </location>
</feature>
<dbReference type="SUPFAM" id="SSF48452">
    <property type="entry name" value="TPR-like"/>
    <property type="match status" value="1"/>
</dbReference>
<feature type="compositionally biased region" description="Basic residues" evidence="2">
    <location>
        <begin position="892"/>
        <end position="902"/>
    </location>
</feature>
<sequence length="1504" mass="171301">MDPKLVEQALYYHGLDLLNSLRREQQEIPSSPVLSNIENRHTRELEIKDPDFQKKLISFIARKSDLIFDTTNRKEKVLDKNEEIDDSYAIMPAIEVFMEVPSLLRRQHFFSSIKALDCVTGVVTDIVDSGLRIQLLCVDRGRARDIEDLEIIAFCSVKDLPKLYANESALEAFQTKDIVRGIVVAVDVEYEKITLSLHDKSIPDKNLYPRIGLITEDDFPVYFRRKAQIQGMSYEEMMQSILGFTNQGNVQTLLHQLGVLEQTSLFRCPARLKIPEKEYAEGLRKWQTQKLAHQSLVQGVDMFKQGKYMEAMQHLNRALQIDKENVEALVARGAFNVQVSWNHDKIKFNAPLALRYANNENFAHAIKDFKEALGINPKHSNAKHYLVETLLTAGKIAEDKRDLDEACDYYSQAVKADPDHKEAKDMLMGCQKLMVFQSISIESSKTKEPETSILTKTAEKLKQLIHEDEKEKPRSRSKKKKKNARKSASDSPEKKKRKRKRSTSSSESSSSSSESSVDTKKKKKRRKKLRKSSTSSIQSPKLLGRTRSPVTKVPPPKGLEDEETFSRIIQSGSTSSYLPVTSKEYFSSSTAIPGLSSPSPDVSKPTGRTEMAIVERPTRQEEEPPGGKELTTKRLPEDSVRRRDELLMAERERFYKDNKDRYRRFRPYSRSSSASVSSRDSRSPRGSRKVNRRTLSRSTSRSRSLDRSWSRERGRRRRSVRSTSLNRSSPRRSRLSSSRSRSRGRHLNRRSRSFSSCGSSRSRSRDRSKNVLNIKMKSPSPITGIKELDMYLGGSKQYLKSVKQKLSLLDSFLPSNTSVAKYTSSKSPPSRSAAIYASSRSPPTRSATMYTSSRSPPNRSTAKYRSSKSPSTPRSLAAQAYVLKSNLEKRSPRAQRRSRSKSWSRESPTRRRSDIKNRNDQSLRRSRGLSPKPRHDLSPKRSCGLSPKQSHDLSPRRSRGLSPKRGVKNSGVSTMQDIRSHGLFPKLDDKISHGPSPKQNPTGLSPKIRKQELLGKLTDKTSPVRPDLVNPVKKSSPIKKSIAEVQPFNATITVSGFGKFGPKDANQFDAIGKQTAIKRDDAGSMKTMEDALAATMPSQNSKTEPKDSTTVLKITARTKVNPSSNVLSPSSDVEPEARHNKKLASNESTEIPSKSEEAHSGQTVEGLSKLIKEEIIESQDNKVDQMKPWPKEADLEKEIERRVQERLRQEEEKLRIERNERILKRKFDEDAGGGPSRRYSEATNDKYPNKLYSDRMDYQNKYNPNQGKGYTPRGTFRERFWKGHNQRSRFYNSYSQGEPASSSKDQKRYRSCSSSRERKRYMSRSSSRERKRHMSRSSSRECKRHMSRSSSRERKRHRSRSSSKERKRYRSGSSEKESRVRSRSRSKESQRKRSTSKDLKSGSEKKTKSQENSISKNRFEQKEPSRDNSASRNTKESLMKDKSPGEPPVTSPLRAQPRPLSPSANPEAQAPHSKWESADKDSSAEKEEDSKKNGKLDRVGEISD</sequence>
<evidence type="ECO:0000313" key="3">
    <source>
        <dbReference type="EMBL" id="KAK0054495.1"/>
    </source>
</evidence>
<feature type="compositionally biased region" description="Polar residues" evidence="2">
    <location>
        <begin position="1143"/>
        <end position="1152"/>
    </location>
</feature>
<feature type="compositionally biased region" description="Basic and acidic residues" evidence="2">
    <location>
        <begin position="1417"/>
        <end position="1426"/>
    </location>
</feature>
<feature type="compositionally biased region" description="Basic residues" evidence="2">
    <location>
        <begin position="1342"/>
        <end position="1370"/>
    </location>
</feature>
<feature type="compositionally biased region" description="Basic and acidic residues" evidence="2">
    <location>
        <begin position="464"/>
        <end position="474"/>
    </location>
</feature>
<feature type="compositionally biased region" description="Basic residues" evidence="2">
    <location>
        <begin position="729"/>
        <end position="752"/>
    </location>
</feature>
<feature type="compositionally biased region" description="Basic residues" evidence="2">
    <location>
        <begin position="475"/>
        <end position="485"/>
    </location>
</feature>
<feature type="compositionally biased region" description="Basic and acidic residues" evidence="2">
    <location>
        <begin position="1373"/>
        <end position="1409"/>
    </location>
</feature>
<feature type="compositionally biased region" description="Basic and acidic residues" evidence="2">
    <location>
        <begin position="1009"/>
        <end position="1019"/>
    </location>
</feature>
<feature type="compositionally biased region" description="Low complexity" evidence="2">
    <location>
        <begin position="668"/>
        <end position="678"/>
    </location>
</feature>
<accession>A0AAD8BJ66</accession>
<gene>
    <name evidence="3" type="ORF">Bpfe_016071</name>
</gene>
<feature type="compositionally biased region" description="Basic and acidic residues" evidence="2">
    <location>
        <begin position="1433"/>
        <end position="1444"/>
    </location>
</feature>
<dbReference type="InterPro" id="IPR011990">
    <property type="entry name" value="TPR-like_helical_dom_sf"/>
</dbReference>
<feature type="region of interest" description="Disordered" evidence="2">
    <location>
        <begin position="1115"/>
        <end position="1166"/>
    </location>
</feature>
<protein>
    <submittedName>
        <fullName evidence="3">Serine/arginine repetitive matrix protein 2</fullName>
    </submittedName>
</protein>
<feature type="compositionally biased region" description="Basic residues" evidence="2">
    <location>
        <begin position="685"/>
        <end position="695"/>
    </location>
</feature>
<feature type="compositionally biased region" description="Low complexity" evidence="2">
    <location>
        <begin position="827"/>
        <end position="843"/>
    </location>
</feature>
<dbReference type="Pfam" id="PF13181">
    <property type="entry name" value="TPR_8"/>
    <property type="match status" value="1"/>
</dbReference>
<feature type="compositionally biased region" description="Basic and acidic residues" evidence="2">
    <location>
        <begin position="703"/>
        <end position="712"/>
    </location>
</feature>
<dbReference type="Proteomes" id="UP001233172">
    <property type="component" value="Unassembled WGS sequence"/>
</dbReference>
<feature type="region of interest" description="Disordered" evidence="2">
    <location>
        <begin position="464"/>
        <end position="775"/>
    </location>
</feature>
<feature type="compositionally biased region" description="Basic and acidic residues" evidence="2">
    <location>
        <begin position="1238"/>
        <end position="1258"/>
    </location>
</feature>
<reference evidence="3" key="1">
    <citation type="journal article" date="2023" name="PLoS Negl. Trop. Dis.">
        <title>A genome sequence for Biomphalaria pfeifferi, the major vector snail for the human-infecting parasite Schistosoma mansoni.</title>
        <authorList>
            <person name="Bu L."/>
            <person name="Lu L."/>
            <person name="Laidemitt M.R."/>
            <person name="Zhang S.M."/>
            <person name="Mutuku M."/>
            <person name="Mkoji G."/>
            <person name="Steinauer M."/>
            <person name="Loker E.S."/>
        </authorList>
    </citation>
    <scope>NUCLEOTIDE SEQUENCE</scope>
    <source>
        <strain evidence="3">KasaAsao</strain>
    </source>
</reference>
<dbReference type="SUPFAM" id="SSF50249">
    <property type="entry name" value="Nucleic acid-binding proteins"/>
    <property type="match status" value="1"/>
</dbReference>
<name>A0AAD8BJ66_BIOPF</name>
<proteinExistence type="predicted"/>
<feature type="compositionally biased region" description="Polar residues" evidence="2">
    <location>
        <begin position="844"/>
        <end position="874"/>
    </location>
</feature>
<feature type="compositionally biased region" description="Polar residues" evidence="2">
    <location>
        <begin position="567"/>
        <end position="600"/>
    </location>
</feature>